<keyword evidence="5 7" id="KW-1133">Transmembrane helix</keyword>
<protein>
    <recommendedName>
        <fullName evidence="7">Phosphatidylglycerol--prolipoprotein diacylglyceryl transferase</fullName>
        <ecNumber evidence="7">2.5.1.145</ecNumber>
    </recommendedName>
</protein>
<feature type="transmembrane region" description="Helical" evidence="7">
    <location>
        <begin position="212"/>
        <end position="236"/>
    </location>
</feature>
<comment type="caution">
    <text evidence="8">The sequence shown here is derived from an EMBL/GenBank/DDBJ whole genome shotgun (WGS) entry which is preliminary data.</text>
</comment>
<dbReference type="AlphaFoldDB" id="A0A7X9DL14"/>
<evidence type="ECO:0000256" key="1">
    <source>
        <dbReference type="ARBA" id="ARBA00007150"/>
    </source>
</evidence>
<feature type="transmembrane region" description="Helical" evidence="7">
    <location>
        <begin position="71"/>
        <end position="92"/>
    </location>
</feature>
<feature type="transmembrane region" description="Helical" evidence="7">
    <location>
        <begin position="32"/>
        <end position="51"/>
    </location>
</feature>
<dbReference type="Proteomes" id="UP000526033">
    <property type="component" value="Unassembled WGS sequence"/>
</dbReference>
<evidence type="ECO:0000256" key="3">
    <source>
        <dbReference type="ARBA" id="ARBA00022679"/>
    </source>
</evidence>
<keyword evidence="4 7" id="KW-0812">Transmembrane</keyword>
<dbReference type="InterPro" id="IPR001640">
    <property type="entry name" value="Lgt"/>
</dbReference>
<evidence type="ECO:0000256" key="6">
    <source>
        <dbReference type="ARBA" id="ARBA00023136"/>
    </source>
</evidence>
<dbReference type="GO" id="GO:0042158">
    <property type="term" value="P:lipoprotein biosynthetic process"/>
    <property type="evidence" value="ECO:0007669"/>
    <property type="project" value="UniProtKB-UniRule"/>
</dbReference>
<feature type="transmembrane region" description="Helical" evidence="7">
    <location>
        <begin position="183"/>
        <end position="200"/>
    </location>
</feature>
<feature type="transmembrane region" description="Helical" evidence="7">
    <location>
        <begin position="99"/>
        <end position="117"/>
    </location>
</feature>
<comment type="subcellular location">
    <subcellularLocation>
        <location evidence="7">Cell membrane</location>
        <topology evidence="7">Multi-pass membrane protein</topology>
    </subcellularLocation>
</comment>
<dbReference type="Pfam" id="PF01790">
    <property type="entry name" value="LGT"/>
    <property type="match status" value="1"/>
</dbReference>
<dbReference type="EC" id="2.5.1.145" evidence="7"/>
<feature type="binding site" evidence="7">
    <location>
        <position position="118"/>
    </location>
    <ligand>
        <name>a 1,2-diacyl-sn-glycero-3-phospho-(1'-sn-glycerol)</name>
        <dbReference type="ChEBI" id="CHEBI:64716"/>
    </ligand>
</feature>
<dbReference type="EMBL" id="JAAZNL010000032">
    <property type="protein sequence ID" value="NMB70150.1"/>
    <property type="molecule type" value="Genomic_DNA"/>
</dbReference>
<keyword evidence="3 7" id="KW-0808">Transferase</keyword>
<dbReference type="HAMAP" id="MF_01147">
    <property type="entry name" value="Lgt"/>
    <property type="match status" value="1"/>
</dbReference>
<comment type="pathway">
    <text evidence="7">Protein modification; lipoprotein biosynthesis (diacylglyceryl transfer).</text>
</comment>
<name>A0A7X9DL14_UNCKA</name>
<organism evidence="8 9">
    <name type="scientific">candidate division WWE3 bacterium</name>
    <dbReference type="NCBI Taxonomy" id="2053526"/>
    <lineage>
        <taxon>Bacteria</taxon>
        <taxon>Katanobacteria</taxon>
    </lineage>
</organism>
<evidence type="ECO:0000256" key="5">
    <source>
        <dbReference type="ARBA" id="ARBA00022989"/>
    </source>
</evidence>
<keyword evidence="8" id="KW-0449">Lipoprotein</keyword>
<comment type="function">
    <text evidence="7">Catalyzes the transfer of the diacylglyceryl group from phosphatidylglycerol to the sulfhydryl group of the N-terminal cysteine of a prolipoprotein, the first step in the formation of mature lipoproteins.</text>
</comment>
<dbReference type="PANTHER" id="PTHR30589">
    <property type="entry name" value="PROLIPOPROTEIN DIACYLGLYCERYL TRANSFERASE"/>
    <property type="match status" value="1"/>
</dbReference>
<keyword evidence="6 7" id="KW-0472">Membrane</keyword>
<evidence type="ECO:0000256" key="2">
    <source>
        <dbReference type="ARBA" id="ARBA00022475"/>
    </source>
</evidence>
<keyword evidence="2 7" id="KW-1003">Cell membrane</keyword>
<feature type="transmembrane region" description="Helical" evidence="7">
    <location>
        <begin position="154"/>
        <end position="176"/>
    </location>
</feature>
<reference evidence="8 9" key="1">
    <citation type="journal article" date="2020" name="Biotechnol. Biofuels">
        <title>New insights from the biogas microbiome by comprehensive genome-resolved metagenomics of nearly 1600 species originating from multiple anaerobic digesters.</title>
        <authorList>
            <person name="Campanaro S."/>
            <person name="Treu L."/>
            <person name="Rodriguez-R L.M."/>
            <person name="Kovalovszki A."/>
            <person name="Ziels R.M."/>
            <person name="Maus I."/>
            <person name="Zhu X."/>
            <person name="Kougias P.G."/>
            <person name="Basile A."/>
            <person name="Luo G."/>
            <person name="Schluter A."/>
            <person name="Konstantinidis K.T."/>
            <person name="Angelidaki I."/>
        </authorList>
    </citation>
    <scope>NUCLEOTIDE SEQUENCE [LARGE SCALE GENOMIC DNA]</scope>
    <source>
        <strain evidence="8">AS27yjCOA_165</strain>
    </source>
</reference>
<dbReference type="NCBIfam" id="TIGR00544">
    <property type="entry name" value="lgt"/>
    <property type="match status" value="1"/>
</dbReference>
<accession>A0A7X9DL14</accession>
<evidence type="ECO:0000313" key="8">
    <source>
        <dbReference type="EMBL" id="NMB70150.1"/>
    </source>
</evidence>
<dbReference type="GO" id="GO:0008961">
    <property type="term" value="F:phosphatidylglycerol-prolipoprotein diacylglyceryl transferase activity"/>
    <property type="evidence" value="ECO:0007669"/>
    <property type="project" value="UniProtKB-UniRule"/>
</dbReference>
<sequence>MSAYGIIISLSIYLSGVLSERHAKKLGLKSDVTWDFLIVGVLGGIFGARAYHVASDWSYYITNPSEIIKIWNGGLALYGALAGGFVSIYLYAKQKNITILPYLDIIALSLPLAQALGRLGNYTNQELYGLPTQLPWKIYIAQENRLSGYESVGYFHPLFAYEIVLNLFLFISLSLMYRKQSKLVGTGYFILIYLAGYSLIRFGLEFLRIESWHVLGINMAQTLSLFVFITATSGLLKLRSKIKI</sequence>
<comment type="catalytic activity">
    <reaction evidence="7">
        <text>L-cysteinyl-[prolipoprotein] + a 1,2-diacyl-sn-glycero-3-phospho-(1'-sn-glycerol) = an S-1,2-diacyl-sn-glyceryl-L-cysteinyl-[prolipoprotein] + sn-glycerol 1-phosphate + H(+)</text>
        <dbReference type="Rhea" id="RHEA:56712"/>
        <dbReference type="Rhea" id="RHEA-COMP:14679"/>
        <dbReference type="Rhea" id="RHEA-COMP:14680"/>
        <dbReference type="ChEBI" id="CHEBI:15378"/>
        <dbReference type="ChEBI" id="CHEBI:29950"/>
        <dbReference type="ChEBI" id="CHEBI:57685"/>
        <dbReference type="ChEBI" id="CHEBI:64716"/>
        <dbReference type="ChEBI" id="CHEBI:140658"/>
        <dbReference type="EC" id="2.5.1.145"/>
    </reaction>
</comment>
<dbReference type="UniPathway" id="UPA00664"/>
<dbReference type="GO" id="GO:0005886">
    <property type="term" value="C:plasma membrane"/>
    <property type="evidence" value="ECO:0007669"/>
    <property type="project" value="UniProtKB-SubCell"/>
</dbReference>
<evidence type="ECO:0000256" key="7">
    <source>
        <dbReference type="HAMAP-Rule" id="MF_01147"/>
    </source>
</evidence>
<proteinExistence type="inferred from homology"/>
<gene>
    <name evidence="7 8" type="primary">lgt</name>
    <name evidence="8" type="ORF">GYA27_03045</name>
</gene>
<comment type="similarity">
    <text evidence="1 7">Belongs to the Lgt family.</text>
</comment>
<evidence type="ECO:0000256" key="4">
    <source>
        <dbReference type="ARBA" id="ARBA00022692"/>
    </source>
</evidence>
<dbReference type="PANTHER" id="PTHR30589:SF0">
    <property type="entry name" value="PHOSPHATIDYLGLYCEROL--PROLIPOPROTEIN DIACYLGLYCERYL TRANSFERASE"/>
    <property type="match status" value="1"/>
</dbReference>
<evidence type="ECO:0000313" key="9">
    <source>
        <dbReference type="Proteomes" id="UP000526033"/>
    </source>
</evidence>